<evidence type="ECO:0000313" key="2">
    <source>
        <dbReference type="EMBL" id="RNJ25617.1"/>
    </source>
</evidence>
<dbReference type="CDD" id="cd05379">
    <property type="entry name" value="CAP_bacterial"/>
    <property type="match status" value="1"/>
</dbReference>
<evidence type="ECO:0000259" key="1">
    <source>
        <dbReference type="Pfam" id="PF00188"/>
    </source>
</evidence>
<comment type="caution">
    <text evidence="2">The sequence shown here is derived from an EMBL/GenBank/DDBJ whole genome shotgun (WGS) entry which is preliminary data.</text>
</comment>
<gene>
    <name evidence="2" type="ORF">Nmn1133_02235</name>
</gene>
<protein>
    <submittedName>
        <fullName evidence="2">CAP domain-containing protein</fullName>
    </submittedName>
</protein>
<dbReference type="Gene3D" id="3.40.33.10">
    <property type="entry name" value="CAP"/>
    <property type="match status" value="1"/>
</dbReference>
<dbReference type="PROSITE" id="PS51257">
    <property type="entry name" value="PROKAR_LIPOPROTEIN"/>
    <property type="match status" value="1"/>
</dbReference>
<organism evidence="2 3">
    <name type="scientific">Halosegnis longus</name>
    <dbReference type="NCBI Taxonomy" id="2216012"/>
    <lineage>
        <taxon>Archaea</taxon>
        <taxon>Methanobacteriati</taxon>
        <taxon>Methanobacteriota</taxon>
        <taxon>Stenosarchaea group</taxon>
        <taxon>Halobacteria</taxon>
        <taxon>Halobacteriales</taxon>
        <taxon>Natronomonadaceae</taxon>
        <taxon>Halosegnis</taxon>
    </lineage>
</organism>
<dbReference type="AlphaFoldDB" id="A0AAJ4R7C9"/>
<dbReference type="InterPro" id="IPR014044">
    <property type="entry name" value="CAP_dom"/>
</dbReference>
<dbReference type="InterPro" id="IPR035940">
    <property type="entry name" value="CAP_sf"/>
</dbReference>
<accession>A0AAJ4R7C9</accession>
<dbReference type="PANTHER" id="PTHR31157:SF1">
    <property type="entry name" value="SCP DOMAIN-CONTAINING PROTEIN"/>
    <property type="match status" value="1"/>
</dbReference>
<feature type="domain" description="SCP" evidence="1">
    <location>
        <begin position="75"/>
        <end position="196"/>
    </location>
</feature>
<dbReference type="EMBL" id="RJJC01000001">
    <property type="protein sequence ID" value="RNJ25617.1"/>
    <property type="molecule type" value="Genomic_DNA"/>
</dbReference>
<name>A0AAJ4R7C9_9EURY</name>
<reference evidence="2 3" key="1">
    <citation type="submission" date="2018-11" db="EMBL/GenBank/DDBJ databases">
        <title>Genome sequences of Natronomonas sp. CBA1133.</title>
        <authorList>
            <person name="Roh S.W."/>
            <person name="Cha I.-T."/>
        </authorList>
    </citation>
    <scope>NUCLEOTIDE SEQUENCE [LARGE SCALE GENOMIC DNA]</scope>
    <source>
        <strain evidence="2 3">CBA1133</strain>
    </source>
</reference>
<sequence length="211" mass="24312">MHSRYICMNRRRLLQVCSGLTASAFAGCSNRFGSTEMDEHTTWGNSGDVQTIPEYDATHHPIVSDTQKLEQLTHEATNRARIAHSREPLSYDSELADIARLHSRDMANHDFFGHENQNGELHVSRLQKYGYNSTVVYENLYSLISPEFDYSLETLAQMAVDWWLDSPSHRRALLKEHNTEEGIGVYVTDEPRIYWTAELSKYDVDRQTPTQ</sequence>
<evidence type="ECO:0000313" key="3">
    <source>
        <dbReference type="Proteomes" id="UP000270581"/>
    </source>
</evidence>
<dbReference type="PANTHER" id="PTHR31157">
    <property type="entry name" value="SCP DOMAIN-CONTAINING PROTEIN"/>
    <property type="match status" value="1"/>
</dbReference>
<keyword evidence="3" id="KW-1185">Reference proteome</keyword>
<dbReference type="Proteomes" id="UP000270581">
    <property type="component" value="Unassembled WGS sequence"/>
</dbReference>
<dbReference type="Pfam" id="PF00188">
    <property type="entry name" value="CAP"/>
    <property type="match status" value="1"/>
</dbReference>
<dbReference type="SUPFAM" id="SSF55797">
    <property type="entry name" value="PR-1-like"/>
    <property type="match status" value="1"/>
</dbReference>
<proteinExistence type="predicted"/>